<feature type="signal peptide" evidence="8">
    <location>
        <begin position="1"/>
        <end position="21"/>
    </location>
</feature>
<evidence type="ECO:0000259" key="9">
    <source>
        <dbReference type="PROSITE" id="PS50835"/>
    </source>
</evidence>
<dbReference type="PROSITE" id="PS00290">
    <property type="entry name" value="IG_MHC"/>
    <property type="match status" value="1"/>
</dbReference>
<reference evidence="10" key="1">
    <citation type="submission" date="2009-12" db="EMBL/GenBank/DDBJ databases">
        <title>The Genome Sequence of Anolis carolinensis (Green Anole Lizard).</title>
        <authorList>
            <consortium name="The Genome Sequencing Platform"/>
            <person name="Di Palma F."/>
            <person name="Alfoldi J."/>
            <person name="Heiman D."/>
            <person name="Young S."/>
            <person name="Grabherr M."/>
            <person name="Johnson J."/>
            <person name="Lander E.S."/>
            <person name="Lindblad-Toh K."/>
        </authorList>
    </citation>
    <scope>NUCLEOTIDE SEQUENCE [LARGE SCALE GENOMIC DNA]</scope>
    <source>
        <strain evidence="10">JBL SC #1</strain>
    </source>
</reference>
<evidence type="ECO:0000256" key="5">
    <source>
        <dbReference type="ARBA" id="ARBA00022525"/>
    </source>
</evidence>
<evidence type="ECO:0000256" key="1">
    <source>
        <dbReference type="ARBA" id="ARBA00004613"/>
    </source>
</evidence>
<evidence type="ECO:0000256" key="7">
    <source>
        <dbReference type="ARBA" id="ARBA00023319"/>
    </source>
</evidence>
<evidence type="ECO:0000256" key="6">
    <source>
        <dbReference type="ARBA" id="ARBA00022859"/>
    </source>
</evidence>
<dbReference type="HOGENOM" id="CLU_163066_0_0_1"/>
<dbReference type="Ensembl" id="ENSACAT00000006759.3">
    <property type="protein sequence ID" value="ENSACAP00000006613.3"/>
    <property type="gene ID" value="ENSACAG00000006770.3"/>
</dbReference>
<dbReference type="GO" id="GO:0042605">
    <property type="term" value="F:peptide antigen binding"/>
    <property type="evidence" value="ECO:0000318"/>
    <property type="project" value="GO_Central"/>
</dbReference>
<dbReference type="InterPro" id="IPR013783">
    <property type="entry name" value="Ig-like_fold"/>
</dbReference>
<keyword evidence="7" id="KW-0393">Immunoglobulin domain</keyword>
<comment type="subcellular location">
    <subcellularLocation>
        <location evidence="1">Secreted</location>
    </subcellularLocation>
</comment>
<keyword evidence="8" id="KW-0732">Signal</keyword>
<dbReference type="GO" id="GO:0050778">
    <property type="term" value="P:positive regulation of immune response"/>
    <property type="evidence" value="ECO:0000318"/>
    <property type="project" value="GO_Central"/>
</dbReference>
<dbReference type="SUPFAM" id="SSF48726">
    <property type="entry name" value="Immunoglobulin"/>
    <property type="match status" value="1"/>
</dbReference>
<name>H9GBW4_ANOCA</name>
<evidence type="ECO:0000256" key="3">
    <source>
        <dbReference type="ARBA" id="ARBA00018767"/>
    </source>
</evidence>
<gene>
    <name evidence="10" type="primary">b2m</name>
</gene>
<keyword evidence="12" id="KW-0002">3D-structure</keyword>
<dbReference type="SMART" id="SM00407">
    <property type="entry name" value="IGc1"/>
    <property type="match status" value="1"/>
</dbReference>
<reference evidence="12" key="2">
    <citation type="journal article" date="2021" name="J. Immunol.">
        <title>The Crystal Structure of the MHC Class I (MHC-I) Molecule in the Green Anole Lizard Demonstrates the Unique MHC-I System in Reptiles.</title>
        <authorList>
            <person name="Wang Y."/>
            <person name="Qu Z."/>
            <person name="Ma L."/>
            <person name="Wei X."/>
            <person name="Zhang N."/>
            <person name="Zhang B."/>
            <person name="Xia C."/>
        </authorList>
    </citation>
    <scope>X-RAY CRYSTALLOGRAPHY (2.50 ANGSTROMS) OF 62-159</scope>
    <scope>DISULFIDE BONDS</scope>
</reference>
<keyword evidence="11" id="KW-1185">Reference proteome</keyword>
<dbReference type="Proteomes" id="UP000001646">
    <property type="component" value="Unplaced"/>
</dbReference>
<dbReference type="GO" id="GO:0050870">
    <property type="term" value="P:positive regulation of T cell activation"/>
    <property type="evidence" value="ECO:0000318"/>
    <property type="project" value="GO_Central"/>
</dbReference>
<dbReference type="GO" id="GO:0002474">
    <property type="term" value="P:antigen processing and presentation of peptide antigen via MHC class I"/>
    <property type="evidence" value="ECO:0007669"/>
    <property type="project" value="UniProtKB-KW"/>
</dbReference>
<dbReference type="InterPro" id="IPR036179">
    <property type="entry name" value="Ig-like_dom_sf"/>
</dbReference>
<reference evidence="10" key="3">
    <citation type="submission" date="2025-08" db="UniProtKB">
        <authorList>
            <consortium name="Ensembl"/>
        </authorList>
    </citation>
    <scope>IDENTIFICATION</scope>
</reference>
<evidence type="ECO:0007829" key="12">
    <source>
        <dbReference type="PDB" id="7CPO"/>
    </source>
</evidence>
<dbReference type="PROSITE" id="PS50835">
    <property type="entry name" value="IG_LIKE"/>
    <property type="match status" value="1"/>
</dbReference>
<dbReference type="InterPro" id="IPR003597">
    <property type="entry name" value="Ig_C1-set"/>
</dbReference>
<dbReference type="Gene3D" id="2.60.40.10">
    <property type="entry name" value="Immunoglobulins"/>
    <property type="match status" value="1"/>
</dbReference>
<dbReference type="GO" id="GO:0019886">
    <property type="term" value="P:antigen processing and presentation of exogenous peptide antigen via MHC class II"/>
    <property type="evidence" value="ECO:0000318"/>
    <property type="project" value="GO_Central"/>
</dbReference>
<dbReference type="AlphaFoldDB" id="H9GBW4"/>
<evidence type="ECO:0000313" key="10">
    <source>
        <dbReference type="Ensembl" id="ENSACAP00000006613.3"/>
    </source>
</evidence>
<dbReference type="GO" id="GO:0005576">
    <property type="term" value="C:extracellular region"/>
    <property type="evidence" value="ECO:0007669"/>
    <property type="project" value="UniProtKB-SubCell"/>
</dbReference>
<dbReference type="GeneTree" id="ENSGT00690000102227"/>
<evidence type="ECO:0000256" key="4">
    <source>
        <dbReference type="ARBA" id="ARBA00022451"/>
    </source>
</evidence>
<evidence type="ECO:0000256" key="2">
    <source>
        <dbReference type="ARBA" id="ARBA00009564"/>
    </source>
</evidence>
<dbReference type="FunCoup" id="H9GBW4">
    <property type="interactions" value="478"/>
</dbReference>
<dbReference type="PANTHER" id="PTHR19944">
    <property type="entry name" value="MHC CLASS II-RELATED"/>
    <property type="match status" value="1"/>
</dbReference>
<proteinExistence type="evidence at protein level"/>
<dbReference type="SMR" id="H9GBW4"/>
<dbReference type="PDB" id="7CPO">
    <property type="method" value="X-ray"/>
    <property type="resolution" value="2.50 A"/>
    <property type="chains" value="B=62-159"/>
</dbReference>
<dbReference type="GO" id="GO:0010038">
    <property type="term" value="P:response to metal ion"/>
    <property type="evidence" value="ECO:0007669"/>
    <property type="project" value="UniProtKB-ARBA"/>
</dbReference>
<feature type="disulfide bond" evidence="12">
    <location>
        <begin position="85"/>
        <end position="140"/>
    </location>
</feature>
<keyword evidence="4" id="KW-0490">MHC I</keyword>
<dbReference type="InterPro" id="IPR007110">
    <property type="entry name" value="Ig-like_dom"/>
</dbReference>
<accession>H9GBW4</accession>
<sequence length="159" mass="18091">MARDLSLLFFAFAFCISSLEATQKNRPAAVWSEEVGITVDEEATARPVAGIEHTLRKLEAGEEAPSVQVYFRHPAEKGKENTFHCYAESFHPPKINITLLKNGIPMENVQQSDLSFKKDWTFERLVYAKVIPDGKAEFACKVEHITLPQPMIYKLDQEY</sequence>
<dbReference type="PANTHER" id="PTHR19944:SF62">
    <property type="entry name" value="BETA-2-MICROGLOBULIN"/>
    <property type="match status" value="1"/>
</dbReference>
<dbReference type="GO" id="GO:0023026">
    <property type="term" value="F:MHC class II protein complex binding"/>
    <property type="evidence" value="ECO:0000318"/>
    <property type="project" value="GO_Central"/>
</dbReference>
<dbReference type="eggNOG" id="ENOG502S8GM">
    <property type="taxonomic scope" value="Eukaryota"/>
</dbReference>
<dbReference type="FunFam" id="2.60.40.10:FF:001005">
    <property type="entry name" value="Beta-2-microglobulin"/>
    <property type="match status" value="1"/>
</dbReference>
<protein>
    <recommendedName>
        <fullName evidence="3">Beta-2-microglobulin</fullName>
    </recommendedName>
</protein>
<dbReference type="InterPro" id="IPR003006">
    <property type="entry name" value="Ig/MHC_CS"/>
</dbReference>
<evidence type="ECO:0000256" key="8">
    <source>
        <dbReference type="SAM" id="SignalP"/>
    </source>
</evidence>
<dbReference type="InParanoid" id="H9GBW4"/>
<evidence type="ECO:0000313" key="11">
    <source>
        <dbReference type="Proteomes" id="UP000001646"/>
    </source>
</evidence>
<dbReference type="GO" id="GO:0002503">
    <property type="term" value="P:peptide antigen assembly with MHC class II protein complex"/>
    <property type="evidence" value="ECO:0000318"/>
    <property type="project" value="GO_Central"/>
</dbReference>
<organism evidence="10 11">
    <name type="scientific">Anolis carolinensis</name>
    <name type="common">Green anole</name>
    <name type="synonym">American chameleon</name>
    <dbReference type="NCBI Taxonomy" id="28377"/>
    <lineage>
        <taxon>Eukaryota</taxon>
        <taxon>Metazoa</taxon>
        <taxon>Chordata</taxon>
        <taxon>Craniata</taxon>
        <taxon>Vertebrata</taxon>
        <taxon>Euteleostomi</taxon>
        <taxon>Lepidosauria</taxon>
        <taxon>Squamata</taxon>
        <taxon>Bifurcata</taxon>
        <taxon>Unidentata</taxon>
        <taxon>Episquamata</taxon>
        <taxon>Toxicofera</taxon>
        <taxon>Iguania</taxon>
        <taxon>Dactyloidae</taxon>
        <taxon>Anolis</taxon>
    </lineage>
</organism>
<keyword evidence="6" id="KW-0391">Immunity</keyword>
<dbReference type="GO" id="GO:0005765">
    <property type="term" value="C:lysosomal membrane"/>
    <property type="evidence" value="ECO:0000318"/>
    <property type="project" value="GO_Central"/>
</dbReference>
<comment type="similarity">
    <text evidence="2">Belongs to the beta-2-microglobulin family.</text>
</comment>
<keyword evidence="5" id="KW-0964">Secreted</keyword>
<dbReference type="GO" id="GO:0042612">
    <property type="term" value="C:MHC class I protein complex"/>
    <property type="evidence" value="ECO:0007669"/>
    <property type="project" value="UniProtKB-KW"/>
</dbReference>
<dbReference type="STRING" id="28377.ENSACAP00000006613"/>
<dbReference type="GO" id="GO:0031902">
    <property type="term" value="C:late endosome membrane"/>
    <property type="evidence" value="ECO:0000318"/>
    <property type="project" value="GO_Central"/>
</dbReference>
<dbReference type="Bgee" id="ENSACAG00000006770">
    <property type="expression patterns" value="Expressed in adrenal gland and 13 other cell types or tissues"/>
</dbReference>
<dbReference type="GO" id="GO:0042613">
    <property type="term" value="C:MHC class II protein complex"/>
    <property type="evidence" value="ECO:0000318"/>
    <property type="project" value="GO_Central"/>
</dbReference>
<dbReference type="InterPro" id="IPR050160">
    <property type="entry name" value="MHC/Immunoglobulin"/>
</dbReference>
<feature type="domain" description="Ig-like" evidence="9">
    <location>
        <begin position="65"/>
        <end position="144"/>
    </location>
</feature>
<reference evidence="10" key="4">
    <citation type="submission" date="2025-09" db="UniProtKB">
        <authorList>
            <consortium name="Ensembl"/>
        </authorList>
    </citation>
    <scope>IDENTIFICATION</scope>
</reference>
<dbReference type="Pfam" id="PF07654">
    <property type="entry name" value="C1-set"/>
    <property type="match status" value="1"/>
</dbReference>
<feature type="chain" id="PRO_5032918272" description="Beta-2-microglobulin" evidence="8">
    <location>
        <begin position="22"/>
        <end position="159"/>
    </location>
</feature>